<name>A0A060HUH6_9ARCH</name>
<protein>
    <submittedName>
        <fullName evidence="3">Putative 4-oxalocrotonate tautomerase family enzyme</fullName>
    </submittedName>
</protein>
<dbReference type="Pfam" id="PF01361">
    <property type="entry name" value="Tautomerase"/>
    <property type="match status" value="1"/>
</dbReference>
<dbReference type="GeneID" id="74948052"/>
<reference evidence="3 4" key="1">
    <citation type="journal article" date="2014" name="Int. J. Syst. Evol. Microbiol.">
        <title>Nitrososphaera viennensis gen. nov., sp. nov., an aerobic and mesophilic, ammonia-oxidizing archaeon from soil and a member of the archaeal phylum Thaumarchaeota.</title>
        <authorList>
            <person name="Stieglmeier M."/>
            <person name="Klingl A."/>
            <person name="Alves R.J."/>
            <person name="Rittmann S.K."/>
            <person name="Melcher M."/>
            <person name="Leisch N."/>
            <person name="Schleper C."/>
        </authorList>
    </citation>
    <scope>NUCLEOTIDE SEQUENCE [LARGE SCALE GENOMIC DNA]</scope>
    <source>
        <strain evidence="3">EN76</strain>
    </source>
</reference>
<keyword evidence="4" id="KW-1185">Reference proteome</keyword>
<gene>
    <name evidence="3" type="ORF">NVIE_028170</name>
</gene>
<keyword evidence="1" id="KW-0413">Isomerase</keyword>
<dbReference type="EMBL" id="CP007536">
    <property type="protein sequence ID" value="AIC17091.1"/>
    <property type="molecule type" value="Genomic_DNA"/>
</dbReference>
<dbReference type="SUPFAM" id="SSF55331">
    <property type="entry name" value="Tautomerase/MIF"/>
    <property type="match status" value="1"/>
</dbReference>
<dbReference type="InterPro" id="IPR014347">
    <property type="entry name" value="Tautomerase/MIF_sf"/>
</dbReference>
<dbReference type="KEGG" id="nvn:NVIE_028170"/>
<dbReference type="Proteomes" id="UP000027093">
    <property type="component" value="Chromosome"/>
</dbReference>
<dbReference type="GO" id="GO:0016853">
    <property type="term" value="F:isomerase activity"/>
    <property type="evidence" value="ECO:0007669"/>
    <property type="project" value="UniProtKB-KW"/>
</dbReference>
<evidence type="ECO:0000256" key="1">
    <source>
        <dbReference type="ARBA" id="ARBA00023235"/>
    </source>
</evidence>
<sequence>MTKRYHDNLSQGRTVEQKRELVKVLTKETARILNAKEDAVRVLIYEVSKENWGNAGVLGLDM</sequence>
<dbReference type="AlphaFoldDB" id="A0A060HUH6"/>
<dbReference type="RefSeq" id="WP_075055714.1">
    <property type="nucleotide sequence ID" value="NZ_CP007536.1"/>
</dbReference>
<proteinExistence type="predicted"/>
<organism evidence="3 4">
    <name type="scientific">Nitrososphaera viennensis EN76</name>
    <dbReference type="NCBI Taxonomy" id="926571"/>
    <lineage>
        <taxon>Archaea</taxon>
        <taxon>Nitrososphaerota</taxon>
        <taxon>Nitrososphaeria</taxon>
        <taxon>Nitrososphaerales</taxon>
        <taxon>Nitrososphaeraceae</taxon>
        <taxon>Nitrososphaera</taxon>
    </lineage>
</organism>
<dbReference type="InterPro" id="IPR004370">
    <property type="entry name" value="4-OT-like_dom"/>
</dbReference>
<evidence type="ECO:0000313" key="4">
    <source>
        <dbReference type="Proteomes" id="UP000027093"/>
    </source>
</evidence>
<dbReference type="STRING" id="926571.NVIE_028170"/>
<evidence type="ECO:0000313" key="3">
    <source>
        <dbReference type="EMBL" id="AIC17091.1"/>
    </source>
</evidence>
<accession>A0A060HUH6</accession>
<dbReference type="Gene3D" id="3.30.429.10">
    <property type="entry name" value="Macrophage Migration Inhibitory Factor"/>
    <property type="match status" value="1"/>
</dbReference>
<dbReference type="HOGENOM" id="CLU_148073_5_3_2"/>
<feature type="domain" description="4-oxalocrotonate tautomerase-like" evidence="2">
    <location>
        <begin position="9"/>
        <end position="57"/>
    </location>
</feature>
<evidence type="ECO:0000259" key="2">
    <source>
        <dbReference type="Pfam" id="PF01361"/>
    </source>
</evidence>